<feature type="transmembrane region" description="Helical" evidence="1">
    <location>
        <begin position="43"/>
        <end position="67"/>
    </location>
</feature>
<proteinExistence type="predicted"/>
<evidence type="ECO:0000313" key="2">
    <source>
        <dbReference type="EMBL" id="GBN38018.1"/>
    </source>
</evidence>
<reference evidence="2 3" key="1">
    <citation type="journal article" date="2019" name="Sci. Rep.">
        <title>Orb-weaving spider Araneus ventricosus genome elucidates the spidroin gene catalogue.</title>
        <authorList>
            <person name="Kono N."/>
            <person name="Nakamura H."/>
            <person name="Ohtoshi R."/>
            <person name="Moran D.A.P."/>
            <person name="Shinohara A."/>
            <person name="Yoshida Y."/>
            <person name="Fujiwara M."/>
            <person name="Mori M."/>
            <person name="Tomita M."/>
            <person name="Arakawa K."/>
        </authorList>
    </citation>
    <scope>NUCLEOTIDE SEQUENCE [LARGE SCALE GENOMIC DNA]</scope>
</reference>
<name>A0A4Y2NF16_ARAVE</name>
<keyword evidence="1" id="KW-0472">Membrane</keyword>
<sequence length="132" mass="15322">MKTYVSLLFIELLPMSLLVIQWLRTGGTRNVRGFQEHRTGMLLSLMSSGSLLFCCVCMKTLALLLFIELLLMSFLWQWAENCGTRNCLRIPRTMNRNRSFLGCRQSLRFCCALMKTMFLFCCSSNYFLCLSL</sequence>
<dbReference type="Proteomes" id="UP000499080">
    <property type="component" value="Unassembled WGS sequence"/>
</dbReference>
<dbReference type="EMBL" id="BGPR01009105">
    <property type="protein sequence ID" value="GBN38018.1"/>
    <property type="molecule type" value="Genomic_DNA"/>
</dbReference>
<keyword evidence="3" id="KW-1185">Reference proteome</keyword>
<feature type="transmembrane region" description="Helical" evidence="1">
    <location>
        <begin position="7"/>
        <end position="23"/>
    </location>
</feature>
<gene>
    <name evidence="2" type="ORF">AVEN_231180_1</name>
</gene>
<comment type="caution">
    <text evidence="2">The sequence shown here is derived from an EMBL/GenBank/DDBJ whole genome shotgun (WGS) entry which is preliminary data.</text>
</comment>
<accession>A0A4Y2NF16</accession>
<keyword evidence="1" id="KW-0812">Transmembrane</keyword>
<evidence type="ECO:0000313" key="3">
    <source>
        <dbReference type="Proteomes" id="UP000499080"/>
    </source>
</evidence>
<evidence type="ECO:0000256" key="1">
    <source>
        <dbReference type="SAM" id="Phobius"/>
    </source>
</evidence>
<protein>
    <submittedName>
        <fullName evidence="2">Uncharacterized protein</fullName>
    </submittedName>
</protein>
<organism evidence="2 3">
    <name type="scientific">Araneus ventricosus</name>
    <name type="common">Orbweaver spider</name>
    <name type="synonym">Epeira ventricosa</name>
    <dbReference type="NCBI Taxonomy" id="182803"/>
    <lineage>
        <taxon>Eukaryota</taxon>
        <taxon>Metazoa</taxon>
        <taxon>Ecdysozoa</taxon>
        <taxon>Arthropoda</taxon>
        <taxon>Chelicerata</taxon>
        <taxon>Arachnida</taxon>
        <taxon>Araneae</taxon>
        <taxon>Araneomorphae</taxon>
        <taxon>Entelegynae</taxon>
        <taxon>Araneoidea</taxon>
        <taxon>Araneidae</taxon>
        <taxon>Araneus</taxon>
    </lineage>
</organism>
<dbReference type="AlphaFoldDB" id="A0A4Y2NF16"/>
<keyword evidence="1" id="KW-1133">Transmembrane helix</keyword>